<feature type="compositionally biased region" description="Basic and acidic residues" evidence="7">
    <location>
        <begin position="104"/>
        <end position="119"/>
    </location>
</feature>
<comment type="caution">
    <text evidence="9">The sequence shown here is derived from an EMBL/GenBank/DDBJ whole genome shotgun (WGS) entry which is preliminary data.</text>
</comment>
<feature type="non-terminal residue" evidence="9">
    <location>
        <position position="922"/>
    </location>
</feature>
<dbReference type="InterPro" id="IPR003388">
    <property type="entry name" value="Reticulon"/>
</dbReference>
<dbReference type="PANTHER" id="PTHR45799:SF2">
    <property type="entry name" value="RETICULON-LIKE PROTEIN"/>
    <property type="match status" value="1"/>
</dbReference>
<feature type="compositionally biased region" description="Acidic residues" evidence="7">
    <location>
        <begin position="23"/>
        <end position="39"/>
    </location>
</feature>
<accession>A0AA36DH43</accession>
<feature type="domain" description="Reticulon" evidence="8">
    <location>
        <begin position="729"/>
        <end position="922"/>
    </location>
</feature>
<feature type="region of interest" description="Disordered" evidence="7">
    <location>
        <begin position="568"/>
        <end position="613"/>
    </location>
</feature>
<evidence type="ECO:0000259" key="8">
    <source>
        <dbReference type="PROSITE" id="PS50845"/>
    </source>
</evidence>
<feature type="compositionally biased region" description="Low complexity" evidence="7">
    <location>
        <begin position="121"/>
        <end position="132"/>
    </location>
</feature>
<feature type="compositionally biased region" description="Basic and acidic residues" evidence="7">
    <location>
        <begin position="519"/>
        <end position="532"/>
    </location>
</feature>
<feature type="transmembrane region" description="Helical" evidence="6">
    <location>
        <begin position="858"/>
        <end position="879"/>
    </location>
</feature>
<feature type="region of interest" description="Disordered" evidence="7">
    <location>
        <begin position="270"/>
        <end position="338"/>
    </location>
</feature>
<organism evidence="9 10">
    <name type="scientific">Mesorhabditis spiculigera</name>
    <dbReference type="NCBI Taxonomy" id="96644"/>
    <lineage>
        <taxon>Eukaryota</taxon>
        <taxon>Metazoa</taxon>
        <taxon>Ecdysozoa</taxon>
        <taxon>Nematoda</taxon>
        <taxon>Chromadorea</taxon>
        <taxon>Rhabditida</taxon>
        <taxon>Rhabditina</taxon>
        <taxon>Rhabditomorpha</taxon>
        <taxon>Rhabditoidea</taxon>
        <taxon>Rhabditidae</taxon>
        <taxon>Mesorhabditinae</taxon>
        <taxon>Mesorhabditis</taxon>
    </lineage>
</organism>
<dbReference type="GO" id="GO:0030424">
    <property type="term" value="C:axon"/>
    <property type="evidence" value="ECO:0007669"/>
    <property type="project" value="TreeGrafter"/>
</dbReference>
<keyword evidence="4 6" id="KW-1133">Transmembrane helix</keyword>
<dbReference type="Gene3D" id="1.20.5.2480">
    <property type="match status" value="1"/>
</dbReference>
<dbReference type="Pfam" id="PF02453">
    <property type="entry name" value="Reticulon"/>
    <property type="match status" value="1"/>
</dbReference>
<evidence type="ECO:0000256" key="1">
    <source>
        <dbReference type="ARBA" id="ARBA00004477"/>
    </source>
</evidence>
<dbReference type="PANTHER" id="PTHR45799">
    <property type="entry name" value="RETICULON-LIKE PROTEIN"/>
    <property type="match status" value="1"/>
</dbReference>
<feature type="region of interest" description="Disordered" evidence="7">
    <location>
        <begin position="384"/>
        <end position="416"/>
    </location>
</feature>
<comment type="subcellular location">
    <subcellularLocation>
        <location evidence="1 6">Endoplasmic reticulum membrane</location>
        <topology evidence="1 6">Multi-pass membrane protein</topology>
    </subcellularLocation>
</comment>
<evidence type="ECO:0000313" key="10">
    <source>
        <dbReference type="Proteomes" id="UP001177023"/>
    </source>
</evidence>
<feature type="transmembrane region" description="Helical" evidence="6">
    <location>
        <begin position="764"/>
        <end position="781"/>
    </location>
</feature>
<evidence type="ECO:0000256" key="3">
    <source>
        <dbReference type="ARBA" id="ARBA00022824"/>
    </source>
</evidence>
<feature type="compositionally biased region" description="Basic residues" evidence="7">
    <location>
        <begin position="676"/>
        <end position="686"/>
    </location>
</feature>
<feature type="compositionally biased region" description="Basic and acidic residues" evidence="7">
    <location>
        <begin position="294"/>
        <end position="306"/>
    </location>
</feature>
<keyword evidence="10" id="KW-1185">Reference proteome</keyword>
<feature type="region of interest" description="Disordered" evidence="7">
    <location>
        <begin position="465"/>
        <end position="532"/>
    </location>
</feature>
<keyword evidence="2 6" id="KW-0812">Transmembrane</keyword>
<dbReference type="Proteomes" id="UP001177023">
    <property type="component" value="Unassembled WGS sequence"/>
</dbReference>
<reference evidence="9" key="1">
    <citation type="submission" date="2023-06" db="EMBL/GenBank/DDBJ databases">
        <authorList>
            <person name="Delattre M."/>
        </authorList>
    </citation>
    <scope>NUCLEOTIDE SEQUENCE</scope>
    <source>
        <strain evidence="9">AF72</strain>
    </source>
</reference>
<evidence type="ECO:0000256" key="2">
    <source>
        <dbReference type="ARBA" id="ARBA00022692"/>
    </source>
</evidence>
<dbReference type="PROSITE" id="PS50845">
    <property type="entry name" value="RETICULON"/>
    <property type="match status" value="1"/>
</dbReference>
<keyword evidence="3 6" id="KW-0256">Endoplasmic reticulum</keyword>
<evidence type="ECO:0000256" key="7">
    <source>
        <dbReference type="SAM" id="MobiDB-lite"/>
    </source>
</evidence>
<proteinExistence type="predicted"/>
<protein>
    <recommendedName>
        <fullName evidence="6">Reticulon-like protein</fullName>
    </recommendedName>
</protein>
<gene>
    <name evidence="9" type="ORF">MSPICULIGERA_LOCUS24087</name>
</gene>
<feature type="region of interest" description="Disordered" evidence="7">
    <location>
        <begin position="1"/>
        <end position="140"/>
    </location>
</feature>
<evidence type="ECO:0000313" key="9">
    <source>
        <dbReference type="EMBL" id="CAJ0586079.1"/>
    </source>
</evidence>
<evidence type="ECO:0000256" key="5">
    <source>
        <dbReference type="ARBA" id="ARBA00023136"/>
    </source>
</evidence>
<keyword evidence="5 6" id="KW-0472">Membrane</keyword>
<dbReference type="GO" id="GO:0005789">
    <property type="term" value="C:endoplasmic reticulum membrane"/>
    <property type="evidence" value="ECO:0007669"/>
    <property type="project" value="UniProtKB-SubCell"/>
</dbReference>
<feature type="compositionally biased region" description="Basic and acidic residues" evidence="7">
    <location>
        <begin position="1"/>
        <end position="10"/>
    </location>
</feature>
<feature type="compositionally biased region" description="Basic and acidic residues" evidence="7">
    <location>
        <begin position="466"/>
        <end position="487"/>
    </location>
</feature>
<dbReference type="InterPro" id="IPR046964">
    <property type="entry name" value="RTN1-4"/>
</dbReference>
<sequence>MPIEPEKPEIQKNTAYKVPVETDIPDPLDELRDADEEPGIPEKEAGIPAEPKSPEALVAVIEEQPPIKVQISHTENRSEQPEIEPAQSGKQADMTPEKPSSIPKVDDQKLGTKDEKEEAVLSPDHPLSSSPLIADPEPTEIVPTTIPVAIIERLTETPTPTSQSANQALAALDELLRLQGEARASLQNASTLGYLTSPLAARSHLSTIFSESEADPELEEEGDDVAELSELKSIAEPLDFKKASFSSIASTQGRQDFVDALHNIHQALAQPSPERQKTPLADEQPLQVNSTHIRLTDRPVQRKMDSPQDYSPNGSPRHVPIPPQHEHSNPESVDSTGFEKLERPSDDVLEQYSQNFAQQMQQSLFGQLPDDPDFARDAGFELVEAEDTEGTMRLGAGSSRGGGGGQAEPPFHNDDSDQVHILHRIPGDIDGPGSSPMERTPRDDILEKSYGGHDDDLVDIPHNNVPHHDLLGDVHEAEPRHPSPPRDDLDDLLAPVHDIAHHDQPHRQQPAPPSPPAIHHQEDPIHHDDLYRDRPIHDEPIREHVEDLHDDVDALMAGLKGNEETWAPAAPQQDEHPASPSGDSGRDTVGKLLGETDGPHFGRQTPEEQMMERSGPLTIPELPEAVPQLNDDELDAFVRPASGHGFETEPRPPTPPKDLSDEDVKPSVVNLGPAPPHHHHGHKHSILKHGSSSPWFDFKSVDPRVVSVAMTVYTVAHFSKQALEKRKEVLDLIYWRDPKKSGVALSLTLIALFVFAKYPILSVVVYTSLAVLAGTVGFRLFKAVEAQIKKTEQQNPFQPLLDHELTVPQEKVHEQVDVLVEHGQVLANQTRRLFLVESIVDSVKFGLLLWALTYVTSWFSGFGLLILFVLGIFSIPKFYEVYQEPIDQNLGLIKGHIDNITNTLEEKLPFLKKKVETEKKEQ</sequence>
<dbReference type="EMBL" id="CATQJA010002707">
    <property type="protein sequence ID" value="CAJ0586079.1"/>
    <property type="molecule type" value="Genomic_DNA"/>
</dbReference>
<feature type="region of interest" description="Disordered" evidence="7">
    <location>
        <begin position="641"/>
        <end position="686"/>
    </location>
</feature>
<evidence type="ECO:0000256" key="6">
    <source>
        <dbReference type="RuleBase" id="RU363132"/>
    </source>
</evidence>
<evidence type="ECO:0000256" key="4">
    <source>
        <dbReference type="ARBA" id="ARBA00022989"/>
    </source>
</evidence>
<name>A0AA36DH43_9BILA</name>
<dbReference type="AlphaFoldDB" id="A0AA36DH43"/>